<reference evidence="4 5" key="1">
    <citation type="submission" date="2018-03" db="EMBL/GenBank/DDBJ databases">
        <title>Genomic Encyclopedia of Type Strains, Phase III (KMG-III): the genomes of soil and plant-associated and newly described type strains.</title>
        <authorList>
            <person name="Whitman W."/>
        </authorList>
    </citation>
    <scope>NUCLEOTIDE SEQUENCE [LARGE SCALE GENOMIC DNA]</scope>
    <source>
        <strain evidence="4 5">CGMCC 1.12259</strain>
    </source>
</reference>
<dbReference type="PROSITE" id="PS51737">
    <property type="entry name" value="RECOMBINASE_DNA_BIND"/>
    <property type="match status" value="1"/>
</dbReference>
<dbReference type="AlphaFoldDB" id="A0A2P8H4K4"/>
<feature type="domain" description="Resolvase/invertase-type recombinase catalytic" evidence="2">
    <location>
        <begin position="4"/>
        <end position="169"/>
    </location>
</feature>
<evidence type="ECO:0000259" key="3">
    <source>
        <dbReference type="PROSITE" id="PS51737"/>
    </source>
</evidence>
<protein>
    <submittedName>
        <fullName evidence="4">DNA invertase Pin-like site-specific DNA recombinase</fullName>
    </submittedName>
</protein>
<keyword evidence="1" id="KW-0175">Coiled coil</keyword>
<comment type="caution">
    <text evidence="4">The sequence shown here is derived from an EMBL/GenBank/DDBJ whole genome shotgun (WGS) entry which is preliminary data.</text>
</comment>
<evidence type="ECO:0000259" key="2">
    <source>
        <dbReference type="PROSITE" id="PS51736"/>
    </source>
</evidence>
<keyword evidence="5" id="KW-1185">Reference proteome</keyword>
<dbReference type="PROSITE" id="PS51736">
    <property type="entry name" value="RECOMBINASES_3"/>
    <property type="match status" value="1"/>
</dbReference>
<dbReference type="InterPro" id="IPR036162">
    <property type="entry name" value="Resolvase-like_N_sf"/>
</dbReference>
<sequence length="569" mass="66707">MNKKAAIYTRVSTKKYSQSKSMIVQEEHYIDYCERAGYELVGLYAEKGLTGTNARRPEFIRMLHDAGLDYVKGNDQGKDRFILSKRRPKFNYIVVKDPSRFSRSASIGLDVIEDLRTKGVYVVFENSGYSSDSSNWHFNMSMLFTVAQNESHNMSRRIMFSKRHMANKGEYKPARPALGYVRNKNNEIVIEPDHAEIVKYIFNRYLEVGSSIIAKELNEKGLTSQTGVRFSPDKINRIIINPVYYGSPVVNRTKKYSVTDVKREKNDKADFITIPNAVEPIVSEELWRETNMIRESRINKSSKRGRKTAKNDVFYSKLICSCGSRMVRHTGEKEKITYICQSRRKAGSCNTRSIAITVLNRFMRQIDLSFMTNTLGDSIYYKKLIEKLENQKLLLNKTQQIIRKEIEKLNLEIEDIIDKYMVLEDSDKFKQRLKDRANTKEEEIAELEKKLIEINIIAIEQVRQKVINKKEMIETIFRNKNFTQEEKLNLLKKVEVSNYELTFHFSLPSYEEEIEEYNELFSMAMIVSDIPHNPFSKETFRREHKAAREHWKALDEEYIVNEEYYNSSN</sequence>
<dbReference type="GO" id="GO:0000150">
    <property type="term" value="F:DNA strand exchange activity"/>
    <property type="evidence" value="ECO:0007669"/>
    <property type="project" value="InterPro"/>
</dbReference>
<proteinExistence type="predicted"/>
<evidence type="ECO:0000313" key="4">
    <source>
        <dbReference type="EMBL" id="PSL41151.1"/>
    </source>
</evidence>
<dbReference type="Gene3D" id="3.90.1750.20">
    <property type="entry name" value="Putative Large Serine Recombinase, Chain B, Domain 2"/>
    <property type="match status" value="1"/>
</dbReference>
<dbReference type="SMART" id="SM00857">
    <property type="entry name" value="Resolvase"/>
    <property type="match status" value="1"/>
</dbReference>
<dbReference type="SUPFAM" id="SSF53041">
    <property type="entry name" value="Resolvase-like"/>
    <property type="match status" value="1"/>
</dbReference>
<dbReference type="Pfam" id="PF13408">
    <property type="entry name" value="Zn_ribbon_recom"/>
    <property type="match status" value="1"/>
</dbReference>
<dbReference type="GO" id="GO:0003677">
    <property type="term" value="F:DNA binding"/>
    <property type="evidence" value="ECO:0007669"/>
    <property type="project" value="InterPro"/>
</dbReference>
<gene>
    <name evidence="4" type="ORF">B0H99_103287</name>
</gene>
<dbReference type="InterPro" id="IPR006119">
    <property type="entry name" value="Resolv_N"/>
</dbReference>
<evidence type="ECO:0000256" key="1">
    <source>
        <dbReference type="SAM" id="Coils"/>
    </source>
</evidence>
<name>A0A2P8H4K4_9BACL</name>
<dbReference type="Pfam" id="PF07508">
    <property type="entry name" value="Recombinase"/>
    <property type="match status" value="1"/>
</dbReference>
<accession>A0A2P8H4K4</accession>
<feature type="domain" description="Recombinase" evidence="3">
    <location>
        <begin position="177"/>
        <end position="300"/>
    </location>
</feature>
<dbReference type="OrthoDB" id="9811097at2"/>
<organism evidence="4 5">
    <name type="scientific">Planomicrobium soli</name>
    <dbReference type="NCBI Taxonomy" id="1176648"/>
    <lineage>
        <taxon>Bacteria</taxon>
        <taxon>Bacillati</taxon>
        <taxon>Bacillota</taxon>
        <taxon>Bacilli</taxon>
        <taxon>Bacillales</taxon>
        <taxon>Caryophanaceae</taxon>
        <taxon>Planomicrobium</taxon>
    </lineage>
</organism>
<dbReference type="Gene3D" id="3.40.50.1390">
    <property type="entry name" value="Resolvase, N-terminal catalytic domain"/>
    <property type="match status" value="1"/>
</dbReference>
<dbReference type="RefSeq" id="WP_106532652.1">
    <property type="nucleotide sequence ID" value="NZ_PYAT01000003.1"/>
</dbReference>
<dbReference type="InterPro" id="IPR050639">
    <property type="entry name" value="SSR_resolvase"/>
</dbReference>
<dbReference type="PANTHER" id="PTHR30461">
    <property type="entry name" value="DNA-INVERTASE FROM LAMBDOID PROPHAGE"/>
    <property type="match status" value="1"/>
</dbReference>
<dbReference type="PANTHER" id="PTHR30461:SF23">
    <property type="entry name" value="DNA RECOMBINASE-RELATED"/>
    <property type="match status" value="1"/>
</dbReference>
<dbReference type="InterPro" id="IPR025827">
    <property type="entry name" value="Zn_ribbon_recom_dom"/>
</dbReference>
<dbReference type="CDD" id="cd00338">
    <property type="entry name" value="Ser_Recombinase"/>
    <property type="match status" value="1"/>
</dbReference>
<evidence type="ECO:0000313" key="5">
    <source>
        <dbReference type="Proteomes" id="UP000242682"/>
    </source>
</evidence>
<dbReference type="EMBL" id="PYAT01000003">
    <property type="protein sequence ID" value="PSL41151.1"/>
    <property type="molecule type" value="Genomic_DNA"/>
</dbReference>
<dbReference type="Proteomes" id="UP000242682">
    <property type="component" value="Unassembled WGS sequence"/>
</dbReference>
<dbReference type="InterPro" id="IPR038109">
    <property type="entry name" value="DNA_bind_recomb_sf"/>
</dbReference>
<dbReference type="InterPro" id="IPR011109">
    <property type="entry name" value="DNA_bind_recombinase_dom"/>
</dbReference>
<feature type="coiled-coil region" evidence="1">
    <location>
        <begin position="381"/>
        <end position="457"/>
    </location>
</feature>
<dbReference type="Pfam" id="PF00239">
    <property type="entry name" value="Resolvase"/>
    <property type="match status" value="1"/>
</dbReference>